<feature type="domain" description="OmpR/PhoB-type" evidence="9">
    <location>
        <begin position="131"/>
        <end position="231"/>
    </location>
</feature>
<evidence type="ECO:0000256" key="1">
    <source>
        <dbReference type="ARBA" id="ARBA00022553"/>
    </source>
</evidence>
<evidence type="ECO:0000259" key="9">
    <source>
        <dbReference type="PROSITE" id="PS51755"/>
    </source>
</evidence>
<organism evidence="10 11">
    <name type="scientific">Devosia oryziradicis</name>
    <dbReference type="NCBI Taxonomy" id="2801335"/>
    <lineage>
        <taxon>Bacteria</taxon>
        <taxon>Pseudomonadati</taxon>
        <taxon>Pseudomonadota</taxon>
        <taxon>Alphaproteobacteria</taxon>
        <taxon>Hyphomicrobiales</taxon>
        <taxon>Devosiaceae</taxon>
        <taxon>Devosia</taxon>
    </lineage>
</organism>
<evidence type="ECO:0000259" key="8">
    <source>
        <dbReference type="PROSITE" id="PS50110"/>
    </source>
</evidence>
<evidence type="ECO:0000256" key="2">
    <source>
        <dbReference type="ARBA" id="ARBA00023012"/>
    </source>
</evidence>
<reference evidence="10 11" key="1">
    <citation type="submission" date="2021-01" db="EMBL/GenBank/DDBJ databases">
        <title>Genome seq and assembly of Devosia sp. G19.</title>
        <authorList>
            <person name="Chhetri G."/>
        </authorList>
    </citation>
    <scope>NUCLEOTIDE SEQUENCE [LARGE SCALE GENOMIC DNA]</scope>
    <source>
        <strain evidence="10 11">G19</strain>
    </source>
</reference>
<protein>
    <submittedName>
        <fullName evidence="10">Response regulator transcription factor</fullName>
    </submittedName>
</protein>
<dbReference type="PANTHER" id="PTHR48111:SF4">
    <property type="entry name" value="DNA-BINDING DUAL TRANSCRIPTIONAL REGULATOR OMPR"/>
    <property type="match status" value="1"/>
</dbReference>
<dbReference type="Pfam" id="PF00486">
    <property type="entry name" value="Trans_reg_C"/>
    <property type="match status" value="1"/>
</dbReference>
<dbReference type="InterPro" id="IPR016032">
    <property type="entry name" value="Sig_transdc_resp-reg_C-effctor"/>
</dbReference>
<feature type="modified residue" description="4-aspartylphosphate" evidence="6">
    <location>
        <position position="54"/>
    </location>
</feature>
<dbReference type="Gene3D" id="1.10.10.10">
    <property type="entry name" value="Winged helix-like DNA-binding domain superfamily/Winged helix DNA-binding domain"/>
    <property type="match status" value="1"/>
</dbReference>
<dbReference type="SUPFAM" id="SSF52172">
    <property type="entry name" value="CheY-like"/>
    <property type="match status" value="1"/>
</dbReference>
<dbReference type="Pfam" id="PF00072">
    <property type="entry name" value="Response_reg"/>
    <property type="match status" value="1"/>
</dbReference>
<evidence type="ECO:0000256" key="5">
    <source>
        <dbReference type="ARBA" id="ARBA00023163"/>
    </source>
</evidence>
<dbReference type="PROSITE" id="PS51755">
    <property type="entry name" value="OMPR_PHOB"/>
    <property type="match status" value="1"/>
</dbReference>
<dbReference type="PANTHER" id="PTHR48111">
    <property type="entry name" value="REGULATOR OF RPOS"/>
    <property type="match status" value="1"/>
</dbReference>
<dbReference type="InterPro" id="IPR036388">
    <property type="entry name" value="WH-like_DNA-bd_sf"/>
</dbReference>
<evidence type="ECO:0000256" key="4">
    <source>
        <dbReference type="ARBA" id="ARBA00023125"/>
    </source>
</evidence>
<keyword evidence="3" id="KW-0805">Transcription regulation</keyword>
<evidence type="ECO:0000313" key="11">
    <source>
        <dbReference type="Proteomes" id="UP000595460"/>
    </source>
</evidence>
<evidence type="ECO:0000256" key="3">
    <source>
        <dbReference type="ARBA" id="ARBA00023015"/>
    </source>
</evidence>
<dbReference type="EMBL" id="CP068047">
    <property type="protein sequence ID" value="QQR36740.1"/>
    <property type="molecule type" value="Genomic_DNA"/>
</dbReference>
<name>A0ABX7BXR0_9HYPH</name>
<proteinExistence type="predicted"/>
<dbReference type="PROSITE" id="PS50110">
    <property type="entry name" value="RESPONSE_REGULATORY"/>
    <property type="match status" value="1"/>
</dbReference>
<dbReference type="Proteomes" id="UP000595460">
    <property type="component" value="Chromosome"/>
</dbReference>
<dbReference type="SMART" id="SM00448">
    <property type="entry name" value="REC"/>
    <property type="match status" value="1"/>
</dbReference>
<gene>
    <name evidence="10" type="ORF">JI749_03660</name>
</gene>
<evidence type="ECO:0000313" key="10">
    <source>
        <dbReference type="EMBL" id="QQR36740.1"/>
    </source>
</evidence>
<dbReference type="InterPro" id="IPR001867">
    <property type="entry name" value="OmpR/PhoB-type_DNA-bd"/>
</dbReference>
<feature type="domain" description="Response regulatory" evidence="8">
    <location>
        <begin position="4"/>
        <end position="118"/>
    </location>
</feature>
<dbReference type="Gene3D" id="3.40.50.2300">
    <property type="match status" value="1"/>
</dbReference>
<keyword evidence="1 6" id="KW-0597">Phosphoprotein</keyword>
<evidence type="ECO:0000256" key="6">
    <source>
        <dbReference type="PROSITE-ProRule" id="PRU00169"/>
    </source>
</evidence>
<feature type="DNA-binding region" description="OmpR/PhoB-type" evidence="7">
    <location>
        <begin position="131"/>
        <end position="231"/>
    </location>
</feature>
<dbReference type="InterPro" id="IPR001789">
    <property type="entry name" value="Sig_transdc_resp-reg_receiver"/>
</dbReference>
<keyword evidence="2" id="KW-0902">Two-component regulatory system</keyword>
<dbReference type="PROSITE" id="PS51257">
    <property type="entry name" value="PROKAR_LIPOPROTEIN"/>
    <property type="match status" value="1"/>
</dbReference>
<accession>A0ABX7BXR0</accession>
<dbReference type="InterPro" id="IPR011006">
    <property type="entry name" value="CheY-like_superfamily"/>
</dbReference>
<dbReference type="Gene3D" id="6.10.250.690">
    <property type="match status" value="1"/>
</dbReference>
<keyword evidence="5" id="KW-0804">Transcription</keyword>
<dbReference type="InterPro" id="IPR039420">
    <property type="entry name" value="WalR-like"/>
</dbReference>
<sequence>MQFRIAVVEDDQIVSSTVVDILQTAGFTAIACHTAEALLALMRSGRPPDLILLDLQLPDQDGIALATSIRTTSNVPIIMLTGRSGEIDRIVGLEIGADDYVVKPFSNLELLARVKAILRRSKAVQAAVQRREGFRFEGFFLDLQARRLDAPDGSSVQLTVAEFDLLHALLRSRGRVLSRDQLLDMTHHTEADVFDRTIDVLILRLRRKIEPVPSQPRFIRTERGLGYIFAGDVEAVSG</sequence>
<dbReference type="SMART" id="SM00862">
    <property type="entry name" value="Trans_reg_C"/>
    <property type="match status" value="1"/>
</dbReference>
<keyword evidence="11" id="KW-1185">Reference proteome</keyword>
<evidence type="ECO:0000256" key="7">
    <source>
        <dbReference type="PROSITE-ProRule" id="PRU01091"/>
    </source>
</evidence>
<dbReference type="CDD" id="cd00383">
    <property type="entry name" value="trans_reg_C"/>
    <property type="match status" value="1"/>
</dbReference>
<dbReference type="SUPFAM" id="SSF46894">
    <property type="entry name" value="C-terminal effector domain of the bipartite response regulators"/>
    <property type="match status" value="1"/>
</dbReference>
<dbReference type="RefSeq" id="WP_201659191.1">
    <property type="nucleotide sequence ID" value="NZ_CP068047.1"/>
</dbReference>
<keyword evidence="4 7" id="KW-0238">DNA-binding</keyword>